<dbReference type="InterPro" id="IPR015814">
    <property type="entry name" value="Pgluconate_DH_NAD-bd_C"/>
</dbReference>
<dbReference type="Gene3D" id="3.40.50.720">
    <property type="entry name" value="NAD(P)-binding Rossmann-like Domain"/>
    <property type="match status" value="1"/>
</dbReference>
<proteinExistence type="predicted"/>
<dbReference type="InterPro" id="IPR013328">
    <property type="entry name" value="6PGD_dom2"/>
</dbReference>
<feature type="domain" description="Phosphogluconate dehydrogenase NAD-binding putative C-terminal" evidence="2">
    <location>
        <begin position="220"/>
        <end position="284"/>
    </location>
</feature>
<gene>
    <name evidence="3" type="ORF">Afil01_52450</name>
</gene>
<comment type="caution">
    <text evidence="3">The sequence shown here is derived from an EMBL/GenBank/DDBJ whole genome shotgun (WGS) entry which is preliminary data.</text>
</comment>
<name>A0A9W6WBU6_9ACTN</name>
<dbReference type="EMBL" id="BSTX01000004">
    <property type="protein sequence ID" value="GLZ80438.1"/>
    <property type="molecule type" value="Genomic_DNA"/>
</dbReference>
<dbReference type="GO" id="GO:0050661">
    <property type="term" value="F:NADP binding"/>
    <property type="evidence" value="ECO:0007669"/>
    <property type="project" value="InterPro"/>
</dbReference>
<dbReference type="Pfam" id="PF09130">
    <property type="entry name" value="DUF1932"/>
    <property type="match status" value="1"/>
</dbReference>
<dbReference type="InterPro" id="IPR006115">
    <property type="entry name" value="6PGDH_NADP-bd"/>
</dbReference>
<evidence type="ECO:0000259" key="1">
    <source>
        <dbReference type="Pfam" id="PF03446"/>
    </source>
</evidence>
<feature type="domain" description="6-phosphogluconate dehydrogenase NADP-binding" evidence="1">
    <location>
        <begin position="34"/>
        <end position="170"/>
    </location>
</feature>
<dbReference type="AlphaFoldDB" id="A0A9W6WBU6"/>
<dbReference type="SUPFAM" id="SSF48179">
    <property type="entry name" value="6-phosphogluconate dehydrogenase C-terminal domain-like"/>
    <property type="match status" value="1"/>
</dbReference>
<dbReference type="Gene3D" id="1.10.1040.10">
    <property type="entry name" value="N-(1-d-carboxylethyl)-l-norvaline Dehydrogenase, domain 2"/>
    <property type="match status" value="1"/>
</dbReference>
<dbReference type="Proteomes" id="UP001165079">
    <property type="component" value="Unassembled WGS sequence"/>
</dbReference>
<keyword evidence="4" id="KW-1185">Reference proteome</keyword>
<dbReference type="InterPro" id="IPR036291">
    <property type="entry name" value="NAD(P)-bd_dom_sf"/>
</dbReference>
<dbReference type="PANTHER" id="PTHR43580">
    <property type="entry name" value="OXIDOREDUCTASE GLYR1-RELATED"/>
    <property type="match status" value="1"/>
</dbReference>
<dbReference type="Pfam" id="PF03446">
    <property type="entry name" value="NAD_binding_2"/>
    <property type="match status" value="1"/>
</dbReference>
<organism evidence="3 4">
    <name type="scientific">Actinorhabdospora filicis</name>
    <dbReference type="NCBI Taxonomy" id="1785913"/>
    <lineage>
        <taxon>Bacteria</taxon>
        <taxon>Bacillati</taxon>
        <taxon>Actinomycetota</taxon>
        <taxon>Actinomycetes</taxon>
        <taxon>Micromonosporales</taxon>
        <taxon>Micromonosporaceae</taxon>
        <taxon>Actinorhabdospora</taxon>
    </lineage>
</organism>
<evidence type="ECO:0008006" key="5">
    <source>
        <dbReference type="Google" id="ProtNLM"/>
    </source>
</evidence>
<protein>
    <recommendedName>
        <fullName evidence="5">NAD(P)-dependent oxidoreductase</fullName>
    </recommendedName>
</protein>
<evidence type="ECO:0000313" key="4">
    <source>
        <dbReference type="Proteomes" id="UP001165079"/>
    </source>
</evidence>
<evidence type="ECO:0000313" key="3">
    <source>
        <dbReference type="EMBL" id="GLZ80438.1"/>
    </source>
</evidence>
<sequence>MCTIVMPVSLRTSRAAREAISPHPPPKEPRMSTTIGLIGTGYMGAGIGRALREGGARVVATVAGRSPRSGHLATAAGIELLPGLDDVLAAAGVVLSIVPPDHAATAAREADAAARRAGASPLYADLNAVAPGTVRAIESLIALDVVDGAISGGPPSAPGGTTVYLSGARAAELAGLPWGGTVVPVVVGPEVGAASAVKMCTASVYKGLGALMANALSTAGHYDVADHVIADLRGGVGDPVRKVAVSAAKAHRFVGEMLEIAATQESAGLSPDLFRAIAGVWRAVDGTELAAGEPEDVPGELDAHRVIRGLRTPRATS</sequence>
<dbReference type="PANTHER" id="PTHR43580:SF2">
    <property type="entry name" value="CYTOKINE-LIKE NUCLEAR FACTOR N-PAC"/>
    <property type="match status" value="1"/>
</dbReference>
<reference evidence="3" key="1">
    <citation type="submission" date="2023-03" db="EMBL/GenBank/DDBJ databases">
        <title>Actinorhabdospora filicis NBRC 111898.</title>
        <authorList>
            <person name="Ichikawa N."/>
            <person name="Sato H."/>
            <person name="Tonouchi N."/>
        </authorList>
    </citation>
    <scope>NUCLEOTIDE SEQUENCE</scope>
    <source>
        <strain evidence="3">NBRC 111898</strain>
    </source>
</reference>
<dbReference type="InterPro" id="IPR008927">
    <property type="entry name" value="6-PGluconate_DH-like_C_sf"/>
</dbReference>
<dbReference type="SUPFAM" id="SSF51735">
    <property type="entry name" value="NAD(P)-binding Rossmann-fold domains"/>
    <property type="match status" value="1"/>
</dbReference>
<dbReference type="InterPro" id="IPR051265">
    <property type="entry name" value="HIBADH-related_NP60_sf"/>
</dbReference>
<accession>A0A9W6WBU6</accession>
<evidence type="ECO:0000259" key="2">
    <source>
        <dbReference type="Pfam" id="PF09130"/>
    </source>
</evidence>